<keyword evidence="6 14" id="KW-0812">Transmembrane</keyword>
<feature type="transmembrane region" description="Helical" evidence="14">
    <location>
        <begin position="321"/>
        <end position="342"/>
    </location>
</feature>
<dbReference type="GO" id="GO:0006665">
    <property type="term" value="P:sphingolipid metabolic process"/>
    <property type="evidence" value="ECO:0007669"/>
    <property type="project" value="UniProtKB-KW"/>
</dbReference>
<organism evidence="16 17">
    <name type="scientific">Potamilus streckersoni</name>
    <dbReference type="NCBI Taxonomy" id="2493646"/>
    <lineage>
        <taxon>Eukaryota</taxon>
        <taxon>Metazoa</taxon>
        <taxon>Spiralia</taxon>
        <taxon>Lophotrochozoa</taxon>
        <taxon>Mollusca</taxon>
        <taxon>Bivalvia</taxon>
        <taxon>Autobranchia</taxon>
        <taxon>Heteroconchia</taxon>
        <taxon>Palaeoheterodonta</taxon>
        <taxon>Unionida</taxon>
        <taxon>Unionoidea</taxon>
        <taxon>Unionidae</taxon>
        <taxon>Ambleminae</taxon>
        <taxon>Lampsilini</taxon>
        <taxon>Potamilus</taxon>
    </lineage>
</organism>
<evidence type="ECO:0000256" key="7">
    <source>
        <dbReference type="ARBA" id="ARBA00022723"/>
    </source>
</evidence>
<dbReference type="GO" id="GO:0016020">
    <property type="term" value="C:membrane"/>
    <property type="evidence" value="ECO:0007669"/>
    <property type="project" value="UniProtKB-SubCell"/>
</dbReference>
<keyword evidence="13 14" id="KW-0472">Membrane</keyword>
<reference evidence="16" key="1">
    <citation type="journal article" date="2021" name="Genome Biol. Evol.">
        <title>A High-Quality Reference Genome for a Parasitic Bivalve with Doubly Uniparental Inheritance (Bivalvia: Unionida).</title>
        <authorList>
            <person name="Smith C.H."/>
        </authorList>
    </citation>
    <scope>NUCLEOTIDE SEQUENCE</scope>
    <source>
        <strain evidence="16">CHS0354</strain>
    </source>
</reference>
<keyword evidence="8" id="KW-0378">Hydrolase</keyword>
<reference evidence="16" key="2">
    <citation type="journal article" date="2021" name="Genome Biol. Evol.">
        <title>Developing a high-quality reference genome for a parasitic bivalve with doubly uniparental inheritance (Bivalvia: Unionida).</title>
        <authorList>
            <person name="Smith C.H."/>
        </authorList>
    </citation>
    <scope>NUCLEOTIDE SEQUENCE</scope>
    <source>
        <strain evidence="16">CHS0354</strain>
        <tissue evidence="16">Mantle</tissue>
    </source>
</reference>
<dbReference type="InterPro" id="IPR038772">
    <property type="entry name" value="Sph/SMPD2-like"/>
</dbReference>
<gene>
    <name evidence="16" type="ORF">CHS0354_008862</name>
</gene>
<comment type="caution">
    <text evidence="16">The sequence shown here is derived from an EMBL/GenBank/DDBJ whole genome shotgun (WGS) entry which is preliminary data.</text>
</comment>
<feature type="domain" description="Endonuclease/exonuclease/phosphatase" evidence="15">
    <location>
        <begin position="10"/>
        <end position="273"/>
    </location>
</feature>
<keyword evidence="12" id="KW-0443">Lipid metabolism</keyword>
<evidence type="ECO:0000256" key="4">
    <source>
        <dbReference type="ARBA" id="ARBA00006335"/>
    </source>
</evidence>
<evidence type="ECO:0000256" key="9">
    <source>
        <dbReference type="ARBA" id="ARBA00022842"/>
    </source>
</evidence>
<evidence type="ECO:0000256" key="13">
    <source>
        <dbReference type="ARBA" id="ARBA00023136"/>
    </source>
</evidence>
<evidence type="ECO:0000256" key="11">
    <source>
        <dbReference type="ARBA" id="ARBA00022989"/>
    </source>
</evidence>
<feature type="transmembrane region" description="Helical" evidence="14">
    <location>
        <begin position="348"/>
        <end position="371"/>
    </location>
</feature>
<dbReference type="PANTHER" id="PTHR16320">
    <property type="entry name" value="SPHINGOMYELINASE FAMILY MEMBER"/>
    <property type="match status" value="1"/>
</dbReference>
<evidence type="ECO:0000256" key="2">
    <source>
        <dbReference type="ARBA" id="ARBA00004760"/>
    </source>
</evidence>
<dbReference type="EMBL" id="JAEAOA010000582">
    <property type="protein sequence ID" value="KAK3579721.1"/>
    <property type="molecule type" value="Genomic_DNA"/>
</dbReference>
<proteinExistence type="inferred from homology"/>
<comment type="pathway">
    <text evidence="2">Lipid metabolism; sphingolipid metabolism.</text>
</comment>
<evidence type="ECO:0000256" key="5">
    <source>
        <dbReference type="ARBA" id="ARBA00012369"/>
    </source>
</evidence>
<reference evidence="16" key="3">
    <citation type="submission" date="2023-05" db="EMBL/GenBank/DDBJ databases">
        <authorList>
            <person name="Smith C.H."/>
        </authorList>
    </citation>
    <scope>NUCLEOTIDE SEQUENCE</scope>
    <source>
        <strain evidence="16">CHS0354</strain>
        <tissue evidence="16">Mantle</tissue>
    </source>
</reference>
<keyword evidence="11 14" id="KW-1133">Transmembrane helix</keyword>
<protein>
    <recommendedName>
        <fullName evidence="5">sphingomyelin phosphodiesterase</fullName>
        <ecNumber evidence="5">3.1.4.12</ecNumber>
    </recommendedName>
</protein>
<dbReference type="Pfam" id="PF03372">
    <property type="entry name" value="Exo_endo_phos"/>
    <property type="match status" value="1"/>
</dbReference>
<comment type="subcellular location">
    <subcellularLocation>
        <location evidence="1">Membrane</location>
        <topology evidence="1">Multi-pass membrane protein</topology>
    </subcellularLocation>
</comment>
<dbReference type="SUPFAM" id="SSF56219">
    <property type="entry name" value="DNase I-like"/>
    <property type="match status" value="1"/>
</dbReference>
<comment type="pathway">
    <text evidence="3">Sphingolipid metabolism.</text>
</comment>
<dbReference type="GO" id="GO:0046872">
    <property type="term" value="F:metal ion binding"/>
    <property type="evidence" value="ECO:0007669"/>
    <property type="project" value="UniProtKB-KW"/>
</dbReference>
<keyword evidence="17" id="KW-1185">Reference proteome</keyword>
<dbReference type="EC" id="3.1.4.12" evidence="5"/>
<evidence type="ECO:0000256" key="8">
    <source>
        <dbReference type="ARBA" id="ARBA00022801"/>
    </source>
</evidence>
<evidence type="ECO:0000256" key="12">
    <source>
        <dbReference type="ARBA" id="ARBA00023098"/>
    </source>
</evidence>
<evidence type="ECO:0000313" key="17">
    <source>
        <dbReference type="Proteomes" id="UP001195483"/>
    </source>
</evidence>
<dbReference type="InterPro" id="IPR036691">
    <property type="entry name" value="Endo/exonu/phosph_ase_sf"/>
</dbReference>
<dbReference type="GO" id="GO:0004767">
    <property type="term" value="F:sphingomyelin phosphodiesterase activity"/>
    <property type="evidence" value="ECO:0007669"/>
    <property type="project" value="UniProtKB-EC"/>
</dbReference>
<evidence type="ECO:0000256" key="3">
    <source>
        <dbReference type="ARBA" id="ARBA00004991"/>
    </source>
</evidence>
<evidence type="ECO:0000256" key="14">
    <source>
        <dbReference type="SAM" id="Phobius"/>
    </source>
</evidence>
<keyword evidence="9" id="KW-0460">Magnesium</keyword>
<dbReference type="Gene3D" id="3.60.10.10">
    <property type="entry name" value="Endonuclease/exonuclease/phosphatase"/>
    <property type="match status" value="1"/>
</dbReference>
<accession>A0AAE0VJB3</accession>
<dbReference type="PANTHER" id="PTHR16320:SF24">
    <property type="entry name" value="PHOSPHODIESTERASE, PUTATIVE-RELATED"/>
    <property type="match status" value="1"/>
</dbReference>
<comment type="similarity">
    <text evidence="4">Belongs to the neutral sphingomyelinase family.</text>
</comment>
<evidence type="ECO:0000256" key="10">
    <source>
        <dbReference type="ARBA" id="ARBA00022919"/>
    </source>
</evidence>
<evidence type="ECO:0000313" key="16">
    <source>
        <dbReference type="EMBL" id="KAK3579721.1"/>
    </source>
</evidence>
<name>A0AAE0VJB3_9BIVA</name>
<dbReference type="AlphaFoldDB" id="A0AAE0VJB3"/>
<keyword evidence="7" id="KW-0479">Metal-binding</keyword>
<evidence type="ECO:0000259" key="15">
    <source>
        <dbReference type="Pfam" id="PF03372"/>
    </source>
</evidence>
<dbReference type="Proteomes" id="UP001195483">
    <property type="component" value="Unassembled WGS sequence"/>
</dbReference>
<evidence type="ECO:0000256" key="1">
    <source>
        <dbReference type="ARBA" id="ARBA00004141"/>
    </source>
</evidence>
<evidence type="ECO:0000256" key="6">
    <source>
        <dbReference type="ARBA" id="ARBA00022692"/>
    </source>
</evidence>
<sequence length="395" mass="44865">MEPLNLKIFTLNCWGVPVPVVCKKRKERMHAIAAELSAGEYDIVFLQEVWLKADYQILKSKLCSKPYPYAHYFYSGYVGSGMCIFSKFTILDSIYYQFQLNGYPHKIYHGDWFGGKGVGLCRLKIQDLAVYLYITHIHAEYSHDDDEYLAHRVSQAFDMSQFVKYTSSAADITILCGDLNLEPTDLGYNLIRVNTGLRDAWVEKQSTRGLEDGMTCDRPSNSFCDPKCLTHFPNGKRIDYILYNARKSLSAEVKECSLVMGKISGRSYNYSDHEGVMAHICIQDKKNQLPSSEPEESLDQLLQKSIVVLNKGLEKAKNDKHFFITLALICALLFYVIGVVHIPYPFDFIITFFKIALTVSAGYGIINNIVLNKSEVNGLMSSKEDINNLLQNLPK</sequence>
<dbReference type="InterPro" id="IPR005135">
    <property type="entry name" value="Endo/exonuclease/phosphatase"/>
</dbReference>
<keyword evidence="10" id="KW-0746">Sphingolipid metabolism</keyword>